<feature type="region of interest" description="Disordered" evidence="1">
    <location>
        <begin position="48"/>
        <end position="89"/>
    </location>
</feature>
<accession>A0A2H4Q1Z8</accession>
<dbReference type="InterPro" id="IPR012340">
    <property type="entry name" value="NA-bd_OB-fold"/>
</dbReference>
<dbReference type="STRING" id="1073996.SAMN05444271_13611"/>
<dbReference type="InterPro" id="IPR002792">
    <property type="entry name" value="TRAM_dom"/>
</dbReference>
<proteinExistence type="predicted"/>
<sequence>MDISEELTCLFTAEVEEHDQSYVLEVPKQEVDVGYVDPAEDYQIALVGTAENPSQSAPSQSSDTHDQQPETDQPPVSKGENRVVEISELGDQGDGLARVERGFVVIVPETKKGQRVRIKIETVRETVAFAHVLEHLGSADSMASN</sequence>
<dbReference type="RefSeq" id="WP_089673632.1">
    <property type="nucleotide sequence ID" value="NZ_CP024845.1"/>
</dbReference>
<dbReference type="AlphaFoldDB" id="A0A1H6XFJ9"/>
<reference evidence="3 4" key="1">
    <citation type="submission" date="2016-10" db="EMBL/GenBank/DDBJ databases">
        <authorList>
            <person name="de Groot N.N."/>
        </authorList>
    </citation>
    <scope>NUCLEOTIDE SEQUENCE [LARGE SCALE GENOMIC DNA]</scope>
    <source>
        <strain evidence="3 4">DSM 22187</strain>
    </source>
</reference>
<dbReference type="SUPFAM" id="SSF50249">
    <property type="entry name" value="Nucleic acid-binding proteins"/>
    <property type="match status" value="1"/>
</dbReference>
<evidence type="ECO:0000256" key="1">
    <source>
        <dbReference type="SAM" id="MobiDB-lite"/>
    </source>
</evidence>
<dbReference type="Gene3D" id="2.40.50.140">
    <property type="entry name" value="Nucleic acid-binding proteins"/>
    <property type="match status" value="1"/>
</dbReference>
<evidence type="ECO:0000313" key="4">
    <source>
        <dbReference type="Proteomes" id="UP000198888"/>
    </source>
</evidence>
<dbReference type="Pfam" id="PF01938">
    <property type="entry name" value="TRAM"/>
    <property type="match status" value="1"/>
</dbReference>
<feature type="compositionally biased region" description="Polar residues" evidence="1">
    <location>
        <begin position="51"/>
        <end position="62"/>
    </location>
</feature>
<dbReference type="EMBL" id="FNYR01000036">
    <property type="protein sequence ID" value="SEJ25457.1"/>
    <property type="molecule type" value="Genomic_DNA"/>
</dbReference>
<dbReference type="KEGG" id="hae:halTADL_1581"/>
<dbReference type="PROSITE" id="PS50926">
    <property type="entry name" value="TRAM"/>
    <property type="match status" value="1"/>
</dbReference>
<evidence type="ECO:0000259" key="2">
    <source>
        <dbReference type="PROSITE" id="PS50926"/>
    </source>
</evidence>
<keyword evidence="4" id="KW-1185">Reference proteome</keyword>
<dbReference type="GeneID" id="35002373"/>
<feature type="domain" description="TRAM" evidence="2">
    <location>
        <begin position="75"/>
        <end position="134"/>
    </location>
</feature>
<evidence type="ECO:0000313" key="3">
    <source>
        <dbReference type="EMBL" id="SEJ25457.1"/>
    </source>
</evidence>
<protein>
    <submittedName>
        <fullName evidence="3">Predicted RNA-binding protein, contains TRAM domain</fullName>
    </submittedName>
</protein>
<organism evidence="3 4">
    <name type="scientific">Halohasta litchfieldiae</name>
    <dbReference type="NCBI Taxonomy" id="1073996"/>
    <lineage>
        <taxon>Archaea</taxon>
        <taxon>Methanobacteriati</taxon>
        <taxon>Methanobacteriota</taxon>
        <taxon>Stenosarchaea group</taxon>
        <taxon>Halobacteria</taxon>
        <taxon>Halobacteriales</taxon>
        <taxon>Haloferacaceae</taxon>
        <taxon>Halohasta</taxon>
    </lineage>
</organism>
<name>A0A1H6XFJ9_9EURY</name>
<gene>
    <name evidence="3" type="ORF">SAMN05444271_13611</name>
</gene>
<dbReference type="Proteomes" id="UP000198888">
    <property type="component" value="Unassembled WGS sequence"/>
</dbReference>
<dbReference type="OrthoDB" id="28569at2157"/>
<accession>A0A1H6XFJ9</accession>